<feature type="transmembrane region" description="Helical" evidence="2">
    <location>
        <begin position="229"/>
        <end position="251"/>
    </location>
</feature>
<dbReference type="HOGENOM" id="CLU_801919_0_0_1"/>
<keyword evidence="2" id="KW-0472">Membrane</keyword>
<proteinExistence type="predicted"/>
<evidence type="ECO:0000313" key="4">
    <source>
        <dbReference type="Proteomes" id="UP000054321"/>
    </source>
</evidence>
<keyword evidence="2" id="KW-1133">Transmembrane helix</keyword>
<dbReference type="Proteomes" id="UP000054321">
    <property type="component" value="Unassembled WGS sequence"/>
</dbReference>
<keyword evidence="2" id="KW-0812">Transmembrane</keyword>
<gene>
    <name evidence="3" type="ORF">OIDMADRAFT_148308</name>
</gene>
<evidence type="ECO:0000256" key="1">
    <source>
        <dbReference type="SAM" id="MobiDB-lite"/>
    </source>
</evidence>
<organism evidence="3 4">
    <name type="scientific">Oidiodendron maius (strain Zn)</name>
    <dbReference type="NCBI Taxonomy" id="913774"/>
    <lineage>
        <taxon>Eukaryota</taxon>
        <taxon>Fungi</taxon>
        <taxon>Dikarya</taxon>
        <taxon>Ascomycota</taxon>
        <taxon>Pezizomycotina</taxon>
        <taxon>Leotiomycetes</taxon>
        <taxon>Leotiomycetes incertae sedis</taxon>
        <taxon>Myxotrichaceae</taxon>
        <taxon>Oidiodendron</taxon>
    </lineage>
</organism>
<dbReference type="EMBL" id="KN832884">
    <property type="protein sequence ID" value="KIM96447.1"/>
    <property type="molecule type" value="Genomic_DNA"/>
</dbReference>
<evidence type="ECO:0000256" key="2">
    <source>
        <dbReference type="SAM" id="Phobius"/>
    </source>
</evidence>
<keyword evidence="4" id="KW-1185">Reference proteome</keyword>
<accession>A0A0C3D3E3</accession>
<dbReference type="InParanoid" id="A0A0C3D3E3"/>
<protein>
    <submittedName>
        <fullName evidence="3">Uncharacterized protein</fullName>
    </submittedName>
</protein>
<name>A0A0C3D3E3_OIDMZ</name>
<sequence length="346" mass="38637">MPLEHPRGLMNPPTDGHMPAKDSTVQTKDSPRSKPRRRPLVDGLEHLYPNADPPTSQKLHKSRSISLIASDLIYLEMWAYQLVREIKDLQICPLIEDLLGHYARICEDVKPATFSTLDPFAKATFERARNDLRSIYDLALTLRGHISEAVTNLDKHTLNSLKSKMSVLQSGFLRAGEILNKRPCLLINEESDTWWDPLSPSRSKLGKTFNPKVTTVNAYPQAPSTQPTLIILVTTLSLVSLVTTFLSFVHSTPSIGTTSDADFWQLVSSSIMQISSIASMVMPVYQSIRLTKEAWFWTWILAGVGFCSAVAAVPLYLYLPVKWSDVVSFAGTLAQSYVTLQLVYAI</sequence>
<feature type="region of interest" description="Disordered" evidence="1">
    <location>
        <begin position="1"/>
        <end position="60"/>
    </location>
</feature>
<feature type="transmembrane region" description="Helical" evidence="2">
    <location>
        <begin position="294"/>
        <end position="319"/>
    </location>
</feature>
<dbReference type="AlphaFoldDB" id="A0A0C3D3E3"/>
<dbReference type="OrthoDB" id="3560543at2759"/>
<reference evidence="4" key="2">
    <citation type="submission" date="2015-01" db="EMBL/GenBank/DDBJ databases">
        <title>Evolutionary Origins and Diversification of the Mycorrhizal Mutualists.</title>
        <authorList>
            <consortium name="DOE Joint Genome Institute"/>
            <consortium name="Mycorrhizal Genomics Consortium"/>
            <person name="Kohler A."/>
            <person name="Kuo A."/>
            <person name="Nagy L.G."/>
            <person name="Floudas D."/>
            <person name="Copeland A."/>
            <person name="Barry K.W."/>
            <person name="Cichocki N."/>
            <person name="Veneault-Fourrey C."/>
            <person name="LaButti K."/>
            <person name="Lindquist E.A."/>
            <person name="Lipzen A."/>
            <person name="Lundell T."/>
            <person name="Morin E."/>
            <person name="Murat C."/>
            <person name="Riley R."/>
            <person name="Ohm R."/>
            <person name="Sun H."/>
            <person name="Tunlid A."/>
            <person name="Henrissat B."/>
            <person name="Grigoriev I.V."/>
            <person name="Hibbett D.S."/>
            <person name="Martin F."/>
        </authorList>
    </citation>
    <scope>NUCLEOTIDE SEQUENCE [LARGE SCALE GENOMIC DNA]</scope>
    <source>
        <strain evidence="4">Zn</strain>
    </source>
</reference>
<feature type="transmembrane region" description="Helical" evidence="2">
    <location>
        <begin position="263"/>
        <end position="282"/>
    </location>
</feature>
<evidence type="ECO:0000313" key="3">
    <source>
        <dbReference type="EMBL" id="KIM96447.1"/>
    </source>
</evidence>
<reference evidence="3 4" key="1">
    <citation type="submission" date="2014-04" db="EMBL/GenBank/DDBJ databases">
        <authorList>
            <consortium name="DOE Joint Genome Institute"/>
            <person name="Kuo A."/>
            <person name="Martino E."/>
            <person name="Perotto S."/>
            <person name="Kohler A."/>
            <person name="Nagy L.G."/>
            <person name="Floudas D."/>
            <person name="Copeland A."/>
            <person name="Barry K.W."/>
            <person name="Cichocki N."/>
            <person name="Veneault-Fourrey C."/>
            <person name="LaButti K."/>
            <person name="Lindquist E.A."/>
            <person name="Lipzen A."/>
            <person name="Lundell T."/>
            <person name="Morin E."/>
            <person name="Murat C."/>
            <person name="Sun H."/>
            <person name="Tunlid A."/>
            <person name="Henrissat B."/>
            <person name="Grigoriev I.V."/>
            <person name="Hibbett D.S."/>
            <person name="Martin F."/>
            <person name="Nordberg H.P."/>
            <person name="Cantor M.N."/>
            <person name="Hua S.X."/>
        </authorList>
    </citation>
    <scope>NUCLEOTIDE SEQUENCE [LARGE SCALE GENOMIC DNA]</scope>
    <source>
        <strain evidence="3 4">Zn</strain>
    </source>
</reference>